<keyword evidence="4" id="KW-1185">Reference proteome</keyword>
<feature type="region of interest" description="Disordered" evidence="1">
    <location>
        <begin position="108"/>
        <end position="175"/>
    </location>
</feature>
<dbReference type="Proteomes" id="UP001501455">
    <property type="component" value="Unassembled WGS sequence"/>
</dbReference>
<evidence type="ECO:0000313" key="3">
    <source>
        <dbReference type="EMBL" id="GAA3498304.1"/>
    </source>
</evidence>
<evidence type="ECO:0008006" key="5">
    <source>
        <dbReference type="Google" id="ProtNLM"/>
    </source>
</evidence>
<feature type="signal peptide" evidence="2">
    <location>
        <begin position="1"/>
        <end position="24"/>
    </location>
</feature>
<feature type="chain" id="PRO_5047516840" description="Secreted protein" evidence="2">
    <location>
        <begin position="25"/>
        <end position="205"/>
    </location>
</feature>
<gene>
    <name evidence="3" type="ORF">GCM10019016_054070</name>
</gene>
<dbReference type="EMBL" id="BAAAXF010000036">
    <property type="protein sequence ID" value="GAA3498304.1"/>
    <property type="molecule type" value="Genomic_DNA"/>
</dbReference>
<evidence type="ECO:0000256" key="1">
    <source>
        <dbReference type="SAM" id="MobiDB-lite"/>
    </source>
</evidence>
<organism evidence="3 4">
    <name type="scientific">Streptomyces prasinosporus</name>
    <dbReference type="NCBI Taxonomy" id="68256"/>
    <lineage>
        <taxon>Bacteria</taxon>
        <taxon>Bacillati</taxon>
        <taxon>Actinomycetota</taxon>
        <taxon>Actinomycetes</taxon>
        <taxon>Kitasatosporales</taxon>
        <taxon>Streptomycetaceae</taxon>
        <taxon>Streptomyces</taxon>
        <taxon>Streptomyces albogriseolus group</taxon>
    </lineage>
</organism>
<name>A0ABP6TUX0_9ACTN</name>
<reference evidence="4" key="1">
    <citation type="journal article" date="2019" name="Int. J. Syst. Evol. Microbiol.">
        <title>The Global Catalogue of Microorganisms (GCM) 10K type strain sequencing project: providing services to taxonomists for standard genome sequencing and annotation.</title>
        <authorList>
            <consortium name="The Broad Institute Genomics Platform"/>
            <consortium name="The Broad Institute Genome Sequencing Center for Infectious Disease"/>
            <person name="Wu L."/>
            <person name="Ma J."/>
        </authorList>
    </citation>
    <scope>NUCLEOTIDE SEQUENCE [LARGE SCALE GENOMIC DNA]</scope>
    <source>
        <strain evidence="4">JCM 4816</strain>
    </source>
</reference>
<accession>A0ABP6TUX0</accession>
<feature type="compositionally biased region" description="Low complexity" evidence="1">
    <location>
        <begin position="115"/>
        <end position="155"/>
    </location>
</feature>
<sequence>MGSLRRALCTSALVVTVLTPAAHAADGGGVSVTPAAPAPGSDVTVRAAGCAGRTAVAVSPAFVSDVRLTTADGALVGESRVRSSLTAGTYAVRVDCGETERGGTLRVAPARKRQPGAAAPSAARPAAPSVPSGPSGRTAAPAAPVAPASPVAPVDAGGGATARMASDTTREDGPGTAQTVIGLALVGAAAVAVVRDRVRRSGGAG</sequence>
<evidence type="ECO:0000313" key="4">
    <source>
        <dbReference type="Proteomes" id="UP001501455"/>
    </source>
</evidence>
<protein>
    <recommendedName>
        <fullName evidence="5">Secreted protein</fullName>
    </recommendedName>
</protein>
<keyword evidence="2" id="KW-0732">Signal</keyword>
<comment type="caution">
    <text evidence="3">The sequence shown here is derived from an EMBL/GenBank/DDBJ whole genome shotgun (WGS) entry which is preliminary data.</text>
</comment>
<dbReference type="RefSeq" id="WP_345578866.1">
    <property type="nucleotide sequence ID" value="NZ_BAAAXF010000036.1"/>
</dbReference>
<evidence type="ECO:0000256" key="2">
    <source>
        <dbReference type="SAM" id="SignalP"/>
    </source>
</evidence>
<proteinExistence type="predicted"/>